<organism evidence="2 3">
    <name type="scientific">Heliobacterium modesticaldum (strain ATCC 51547 / Ice1)</name>
    <dbReference type="NCBI Taxonomy" id="498761"/>
    <lineage>
        <taxon>Bacteria</taxon>
        <taxon>Bacillati</taxon>
        <taxon>Bacillota</taxon>
        <taxon>Clostridia</taxon>
        <taxon>Eubacteriales</taxon>
        <taxon>Heliobacteriaceae</taxon>
        <taxon>Heliomicrobium</taxon>
    </lineage>
</organism>
<keyword evidence="3" id="KW-1185">Reference proteome</keyword>
<dbReference type="HOGENOM" id="CLU_1254493_0_0_9"/>
<accession>B0TDZ6</accession>
<keyword evidence="1" id="KW-0472">Membrane</keyword>
<feature type="transmembrane region" description="Helical" evidence="1">
    <location>
        <begin position="25"/>
        <end position="45"/>
    </location>
</feature>
<dbReference type="AlphaFoldDB" id="B0TDZ6"/>
<dbReference type="Proteomes" id="UP000008550">
    <property type="component" value="Chromosome"/>
</dbReference>
<dbReference type="EMBL" id="CP000930">
    <property type="protein sequence ID" value="ABZ82859.1"/>
    <property type="molecule type" value="Genomic_DNA"/>
</dbReference>
<evidence type="ECO:0000313" key="3">
    <source>
        <dbReference type="Proteomes" id="UP000008550"/>
    </source>
</evidence>
<evidence type="ECO:0000256" key="1">
    <source>
        <dbReference type="SAM" id="Phobius"/>
    </source>
</evidence>
<proteinExistence type="predicted"/>
<protein>
    <submittedName>
        <fullName evidence="2">Uncharacterized protein</fullName>
    </submittedName>
</protein>
<evidence type="ECO:0000313" key="2">
    <source>
        <dbReference type="EMBL" id="ABZ82859.1"/>
    </source>
</evidence>
<keyword evidence="1" id="KW-0812">Transmembrane</keyword>
<keyword evidence="1" id="KW-1133">Transmembrane helix</keyword>
<sequence>MLSNPFFEVYEMNEPSYWEKGSVPLALIVLIVLITTSTSLAGYIFREITLAKANAETIQMRYVAEAGAEHFIHRIKELLRQREPLQVPHHHYSVEENQVFWIPATQEYLSFKDINQIIDDWNREPPEISTSQFRAKYNISDVSWEPSSSFQSLESPSLTDVFTVNFTVTAECLTGEKRTQSLQVTAEFRVSFEPSDDTLVMKMNPADPEPVISIKTWRWI</sequence>
<dbReference type="KEGG" id="hmo:HM1_0240"/>
<name>B0TDZ6_HELMI</name>
<reference evidence="2 3" key="1">
    <citation type="journal article" date="2008" name="J. Bacteriol.">
        <title>The genome of Heliobacterium modesticaldum, a phototrophic representative of the Firmicutes containing the simplest photosynthetic apparatus.</title>
        <authorList>
            <person name="Sattley W.M."/>
            <person name="Madigan M.T."/>
            <person name="Swingley W.D."/>
            <person name="Cheung P.C."/>
            <person name="Clocksin K.M."/>
            <person name="Conrad A.L."/>
            <person name="Dejesa L.C."/>
            <person name="Honchak B.M."/>
            <person name="Jung D.O."/>
            <person name="Karbach L.E."/>
            <person name="Kurdoglu A."/>
            <person name="Lahiri S."/>
            <person name="Mastrian S.D."/>
            <person name="Page L.E."/>
            <person name="Taylor H.L."/>
            <person name="Wang Z.T."/>
            <person name="Raymond J."/>
            <person name="Chen M."/>
            <person name="Blankenship R.E."/>
            <person name="Touchman J.W."/>
        </authorList>
    </citation>
    <scope>NUCLEOTIDE SEQUENCE [LARGE SCALE GENOMIC DNA]</scope>
    <source>
        <strain evidence="3">ATCC 51547 / Ice1</strain>
    </source>
</reference>
<gene>
    <name evidence="2" type="ORF">HM1_0240</name>
</gene>